<dbReference type="AlphaFoldDB" id="A0A085WQH3"/>
<proteinExistence type="predicted"/>
<dbReference type="OrthoDB" id="5482456at2"/>
<evidence type="ECO:0000256" key="1">
    <source>
        <dbReference type="SAM" id="SignalP"/>
    </source>
</evidence>
<sequence length="520" mass="58213">MSRLLALFAVALAPLAVSAQDLTAYNRALAAFNAGDLDTAAPLFFETSERATDPETKGKAEYYLAQTFQKKGLPVSAFVTYAAILKAGPKHPSYLKAVEGLVDIQQQLDEQNLIPSLLNQAYTDEVRDQWVTLPREVLARINYLVGTISHRRGQFEEARSLLEAVPPESRVYAKAQYLLGIVLADPRFPGRPGEAHTLDKAALNAFQMVLKQKGERQLELKETRELAMLGLGRLHYGRGEYKESSAAYESVPRYSRYWDQALFENGFSRFQNEDFGGALGSLQALHAPQFAGAFQPESWILKATVYYYSCLFDEVKTTLAAYDEVYGPMAKQLEPFTGEDMGLIPAFNLVSASENRKLPRPVYLWIRNNERIREVMRGLDTVDSEKRALVNSGAWKGSALATQTVASLEDVRNTLLQVGGTLARSRLREAADNLRTFSDQAEIIRVQTALDQKDLLQAGVDQKAVLSRQSLYRPAMPGAAWNYWKFQGEFWIDEIGYYQYTLKRGCLAKPGEERTEAGSQ</sequence>
<dbReference type="STRING" id="394096.DB31_4978"/>
<organism evidence="2 3">
    <name type="scientific">Hyalangium minutum</name>
    <dbReference type="NCBI Taxonomy" id="394096"/>
    <lineage>
        <taxon>Bacteria</taxon>
        <taxon>Pseudomonadati</taxon>
        <taxon>Myxococcota</taxon>
        <taxon>Myxococcia</taxon>
        <taxon>Myxococcales</taxon>
        <taxon>Cystobacterineae</taxon>
        <taxon>Archangiaceae</taxon>
        <taxon>Hyalangium</taxon>
    </lineage>
</organism>
<feature type="chain" id="PRO_5001800025" description="Tetratricopeptide repeat protein" evidence="1">
    <location>
        <begin position="20"/>
        <end position="520"/>
    </location>
</feature>
<protein>
    <recommendedName>
        <fullName evidence="4">Tetratricopeptide repeat protein</fullName>
    </recommendedName>
</protein>
<dbReference type="SUPFAM" id="SSF48452">
    <property type="entry name" value="TPR-like"/>
    <property type="match status" value="1"/>
</dbReference>
<dbReference type="InterPro" id="IPR011990">
    <property type="entry name" value="TPR-like_helical_dom_sf"/>
</dbReference>
<dbReference type="EMBL" id="JMCB01000003">
    <property type="protein sequence ID" value="KFE69936.1"/>
    <property type="molecule type" value="Genomic_DNA"/>
</dbReference>
<comment type="caution">
    <text evidence="2">The sequence shown here is derived from an EMBL/GenBank/DDBJ whole genome shotgun (WGS) entry which is preliminary data.</text>
</comment>
<evidence type="ECO:0008006" key="4">
    <source>
        <dbReference type="Google" id="ProtNLM"/>
    </source>
</evidence>
<keyword evidence="1" id="KW-0732">Signal</keyword>
<dbReference type="Proteomes" id="UP000028725">
    <property type="component" value="Unassembled WGS sequence"/>
</dbReference>
<gene>
    <name evidence="2" type="ORF">DB31_4978</name>
</gene>
<reference evidence="2 3" key="1">
    <citation type="submission" date="2014-04" db="EMBL/GenBank/DDBJ databases">
        <title>Genome assembly of Hyalangium minutum DSM 14724.</title>
        <authorList>
            <person name="Sharma G."/>
            <person name="Subramanian S."/>
        </authorList>
    </citation>
    <scope>NUCLEOTIDE SEQUENCE [LARGE SCALE GENOMIC DNA]</scope>
    <source>
        <strain evidence="2 3">DSM 14724</strain>
    </source>
</reference>
<evidence type="ECO:0000313" key="2">
    <source>
        <dbReference type="EMBL" id="KFE69936.1"/>
    </source>
</evidence>
<name>A0A085WQH3_9BACT</name>
<dbReference type="RefSeq" id="WP_044184347.1">
    <property type="nucleotide sequence ID" value="NZ_JMCB01000003.1"/>
</dbReference>
<evidence type="ECO:0000313" key="3">
    <source>
        <dbReference type="Proteomes" id="UP000028725"/>
    </source>
</evidence>
<dbReference type="Gene3D" id="1.25.40.10">
    <property type="entry name" value="Tetratricopeptide repeat domain"/>
    <property type="match status" value="1"/>
</dbReference>
<accession>A0A085WQH3</accession>
<feature type="signal peptide" evidence="1">
    <location>
        <begin position="1"/>
        <end position="19"/>
    </location>
</feature>
<dbReference type="PATRIC" id="fig|394096.3.peg.1461"/>
<keyword evidence="3" id="KW-1185">Reference proteome</keyword>